<proteinExistence type="predicted"/>
<sequence>MASILLRQGKLINFHRLTQISTILFSLIFVFNYYKYSWAQTRPFHKEHDNCQTLLQRGQWTANYTASTPQIWQPQDCVMHNYTLEDVKKCSPGPSRVIFWGDSTARQLFWKMLQIMDPTTVPDGNQHGNMRFTRHGVAVTMFFDPYLNKTQGGLDRIIDLAQNETEVGHNTILYITTGLWHSLFNPRDDVVDSYKRTVDNVTAILRNQIIGAFGSVYFNPTQTPQYQLLDGSRRGKIDSKYLDPMREYSDSVFNYDRENARKGGEPGALEGVIFTHDGRPAAYYTPVFDQFGPGHLSLYDGIGLHYREAAVEVQVQMLLNHMCNRRIFPPNHSPYYQNYDRYFNSSQNTKDSAFNVPATRLHTPTCCVQYAKPSITINTFLPLLVTPAIVIIVVLIDSNTSVLKAVANVVLTSVVASIYSFLSDRTHLLNKATMYPQWAQFAALTQIWIVVTVLFVGRTHKPHQQQGDESAATLTNFFSSEELLTEFKGILISVWLIITVSGMKTTSTGAHLAEILQVTLLFVAVYHATLVGALSKKRTLVDIARALLPTALLALQLDMEFSFYQMAAKMVFWTTFVALINVRRVGLLPSLGKASALAALYYVGARIFLSGSDRILYIITFDYPIGVLAVLAGTVVVHYQQKAIRAATAKVGNSMTSDSGQAALVKSLVSSMPFKLVVVVISFVFIYTVSMPLLNHEYDIVGTHHTKWPALSLIVVYVVLRLIISGSGQFLYSRSMAAIGGLWLELTVYSNHILTAGDGTLRLLFMTTGNTYIDTFSTAQTRGLLDLALVISAFWGVLWSMHCAWNELLRCMGENPLLSPVSSATNLYKLAMTSGSSGHGSDEDDDYNEK</sequence>
<feature type="transmembrane region" description="Helical" evidence="1">
    <location>
        <begin position="515"/>
        <end position="533"/>
    </location>
</feature>
<feature type="transmembrane region" description="Helical" evidence="1">
    <location>
        <begin position="591"/>
        <end position="609"/>
    </location>
</feature>
<feature type="transmembrane region" description="Helical" evidence="1">
    <location>
        <begin position="563"/>
        <end position="582"/>
    </location>
</feature>
<feature type="transmembrane region" description="Helical" evidence="1">
    <location>
        <begin position="615"/>
        <end position="637"/>
    </location>
</feature>
<organism evidence="2 3">
    <name type="scientific">Geotrichum candidum</name>
    <name type="common">Oospora lactis</name>
    <name type="synonym">Dipodascus geotrichum</name>
    <dbReference type="NCBI Taxonomy" id="1173061"/>
    <lineage>
        <taxon>Eukaryota</taxon>
        <taxon>Fungi</taxon>
        <taxon>Dikarya</taxon>
        <taxon>Ascomycota</taxon>
        <taxon>Saccharomycotina</taxon>
        <taxon>Dipodascomycetes</taxon>
        <taxon>Dipodascales</taxon>
        <taxon>Dipodascaceae</taxon>
        <taxon>Geotrichum</taxon>
    </lineage>
</organism>
<evidence type="ECO:0000313" key="2">
    <source>
        <dbReference type="EMBL" id="CDO56712.1"/>
    </source>
</evidence>
<feature type="transmembrane region" description="Helical" evidence="1">
    <location>
        <begin position="402"/>
        <end position="422"/>
    </location>
</feature>
<keyword evidence="1" id="KW-0472">Membrane</keyword>
<dbReference type="AlphaFoldDB" id="A0A0J9XH14"/>
<comment type="caution">
    <text evidence="2">The sequence shown here is derived from an EMBL/GenBank/DDBJ whole genome shotgun (WGS) entry which is preliminary data.</text>
</comment>
<accession>A0A0J9XH14</accession>
<dbReference type="Proteomes" id="UP000242525">
    <property type="component" value="Unassembled WGS sequence"/>
</dbReference>
<feature type="transmembrane region" description="Helical" evidence="1">
    <location>
        <begin position="706"/>
        <end position="724"/>
    </location>
</feature>
<keyword evidence="3" id="KW-1185">Reference proteome</keyword>
<feature type="transmembrane region" description="Helical" evidence="1">
    <location>
        <begin position="438"/>
        <end position="457"/>
    </location>
</feature>
<feature type="transmembrane region" description="Helical" evidence="1">
    <location>
        <begin position="375"/>
        <end position="395"/>
    </location>
</feature>
<keyword evidence="1" id="KW-0812">Transmembrane</keyword>
<feature type="transmembrane region" description="Helical" evidence="1">
    <location>
        <begin position="676"/>
        <end position="694"/>
    </location>
</feature>
<evidence type="ECO:0000256" key="1">
    <source>
        <dbReference type="SAM" id="Phobius"/>
    </source>
</evidence>
<protein>
    <recommendedName>
        <fullName evidence="4">Cas1p 10 TM acyl transferase domain-containing protein</fullName>
    </recommendedName>
</protein>
<gene>
    <name evidence="2" type="ORF">BN980_GECA16s01792g</name>
</gene>
<dbReference type="OrthoDB" id="1932925at2759"/>
<keyword evidence="1" id="KW-1133">Transmembrane helix</keyword>
<dbReference type="EMBL" id="CCBN010000016">
    <property type="protein sequence ID" value="CDO56712.1"/>
    <property type="molecule type" value="Genomic_DNA"/>
</dbReference>
<reference evidence="2" key="1">
    <citation type="submission" date="2014-03" db="EMBL/GenBank/DDBJ databases">
        <authorList>
            <person name="Casaregola S."/>
        </authorList>
    </citation>
    <scope>NUCLEOTIDE SEQUENCE [LARGE SCALE GENOMIC DNA]</scope>
    <source>
        <strain evidence="2">CLIB 918</strain>
    </source>
</reference>
<evidence type="ECO:0008006" key="4">
    <source>
        <dbReference type="Google" id="ProtNLM"/>
    </source>
</evidence>
<evidence type="ECO:0000313" key="3">
    <source>
        <dbReference type="Proteomes" id="UP000242525"/>
    </source>
</evidence>
<feature type="transmembrane region" description="Helical" evidence="1">
    <location>
        <begin position="12"/>
        <end position="34"/>
    </location>
</feature>
<name>A0A0J9XH14_GEOCN</name>